<dbReference type="InterPro" id="IPR051678">
    <property type="entry name" value="AGP_Transferase"/>
</dbReference>
<gene>
    <name evidence="2" type="ORF">SISSUDRAFT_1059962</name>
</gene>
<dbReference type="InterPro" id="IPR011009">
    <property type="entry name" value="Kinase-like_dom_sf"/>
</dbReference>
<reference evidence="2 3" key="1">
    <citation type="journal article" date="2016" name="Mol. Biol. Evol.">
        <title>Comparative Genomics of Early-Diverging Mushroom-Forming Fungi Provides Insights into the Origins of Lignocellulose Decay Capabilities.</title>
        <authorList>
            <person name="Nagy L.G."/>
            <person name="Riley R."/>
            <person name="Tritt A."/>
            <person name="Adam C."/>
            <person name="Daum C."/>
            <person name="Floudas D."/>
            <person name="Sun H."/>
            <person name="Yadav J.S."/>
            <person name="Pangilinan J."/>
            <person name="Larsson K.H."/>
            <person name="Matsuura K."/>
            <person name="Barry K."/>
            <person name="Labutti K."/>
            <person name="Kuo R."/>
            <person name="Ohm R.A."/>
            <person name="Bhattacharya S.S."/>
            <person name="Shirouzu T."/>
            <person name="Yoshinaga Y."/>
            <person name="Martin F.M."/>
            <person name="Grigoriev I.V."/>
            <person name="Hibbett D.S."/>
        </authorList>
    </citation>
    <scope>NUCLEOTIDE SEQUENCE [LARGE SCALE GENOMIC DNA]</scope>
    <source>
        <strain evidence="2 3">HHB10207 ss-3</strain>
    </source>
</reference>
<evidence type="ECO:0000313" key="3">
    <source>
        <dbReference type="Proteomes" id="UP000076798"/>
    </source>
</evidence>
<proteinExistence type="predicted"/>
<dbReference type="PANTHER" id="PTHR21310">
    <property type="entry name" value="AMINOGLYCOSIDE PHOSPHOTRANSFERASE-RELATED-RELATED"/>
    <property type="match status" value="1"/>
</dbReference>
<dbReference type="STRING" id="1314776.A0A166FR67"/>
<organism evidence="2 3">
    <name type="scientific">Sistotremastrum suecicum HHB10207 ss-3</name>
    <dbReference type="NCBI Taxonomy" id="1314776"/>
    <lineage>
        <taxon>Eukaryota</taxon>
        <taxon>Fungi</taxon>
        <taxon>Dikarya</taxon>
        <taxon>Basidiomycota</taxon>
        <taxon>Agaricomycotina</taxon>
        <taxon>Agaricomycetes</taxon>
        <taxon>Sistotremastrales</taxon>
        <taxon>Sistotremastraceae</taxon>
        <taxon>Sistotremastrum</taxon>
    </lineage>
</organism>
<feature type="signal peptide" evidence="1">
    <location>
        <begin position="1"/>
        <end position="30"/>
    </location>
</feature>
<evidence type="ECO:0000313" key="2">
    <source>
        <dbReference type="EMBL" id="KZT40921.1"/>
    </source>
</evidence>
<accession>A0A166FR67</accession>
<dbReference type="Proteomes" id="UP000076798">
    <property type="component" value="Unassembled WGS sequence"/>
</dbReference>
<evidence type="ECO:0000256" key="1">
    <source>
        <dbReference type="SAM" id="SignalP"/>
    </source>
</evidence>
<dbReference type="SUPFAM" id="SSF56112">
    <property type="entry name" value="Protein kinase-like (PK-like)"/>
    <property type="match status" value="1"/>
</dbReference>
<keyword evidence="3" id="KW-1185">Reference proteome</keyword>
<evidence type="ECO:0008006" key="4">
    <source>
        <dbReference type="Google" id="ProtNLM"/>
    </source>
</evidence>
<name>A0A166FR67_9AGAM</name>
<sequence>MPRGDTPVAPLIPAFVCLVFSLFCPSPFFTQPLEMNIPQYVFPVNPDQLSELELNMWMANDVQLSLSPSRRDFAIWRRSTLNIAEMRRALENAIGAPCMLMYQVEENDENQIYRASLNTGHHYLIKMEFSKPVTAWFGNGFKGLEDLYRSRLPWRVKSEISTMRYIRTMTSLYVPKVIDANSDPNNPTGAPYIIEGVSLSSLWLRLAPFERTTAVLSMVSAVARLFNLEFDSLGSLIESKNGKIVVGPMLSRSTIGHGEYDIVDQGPWRSSKEYLRALAHRELSWLRSDLGKSIYLRERVRYPLFENPAKSGNSDPMVWYDAFVAIQEYVFQVASQLDEAFPRHASLSRPTLTHPRTDIASMIVSEHDPTTVSGLINWQDSAVVPLWSAFMAPIGIGPRPAEGSMDRALWHRLQVIYKEQLAIACPNLRKLPVQDCQVLASLECLACKRMSISATLEAVQRELRIVQAGVQSQKIKADLSIAIALLDY</sequence>
<keyword evidence="1" id="KW-0732">Signal</keyword>
<dbReference type="EMBL" id="KV428027">
    <property type="protein sequence ID" value="KZT40921.1"/>
    <property type="molecule type" value="Genomic_DNA"/>
</dbReference>
<protein>
    <recommendedName>
        <fullName evidence="4">Aminoglycoside phosphotransferase domain-containing protein</fullName>
    </recommendedName>
</protein>
<feature type="chain" id="PRO_5007873555" description="Aminoglycoside phosphotransferase domain-containing protein" evidence="1">
    <location>
        <begin position="31"/>
        <end position="488"/>
    </location>
</feature>
<dbReference type="OrthoDB" id="10003767at2759"/>
<dbReference type="PANTHER" id="PTHR21310:SF13">
    <property type="entry name" value="AMINOGLYCOSIDE PHOSPHOTRANSFERASE DOMAIN-CONTAINING PROTEIN"/>
    <property type="match status" value="1"/>
</dbReference>
<dbReference type="AlphaFoldDB" id="A0A166FR67"/>